<gene>
    <name evidence="2" type="ORF">ETD83_25490</name>
</gene>
<keyword evidence="3" id="KW-1185">Reference proteome</keyword>
<dbReference type="EMBL" id="VCKW01000146">
    <property type="protein sequence ID" value="TMQ93465.1"/>
    <property type="molecule type" value="Genomic_DNA"/>
</dbReference>
<protein>
    <submittedName>
        <fullName evidence="2">Uncharacterized protein</fullName>
    </submittedName>
</protein>
<dbReference type="Proteomes" id="UP000309174">
    <property type="component" value="Unassembled WGS sequence"/>
</dbReference>
<dbReference type="AlphaFoldDB" id="A0A5C4J6Q4"/>
<evidence type="ECO:0000256" key="1">
    <source>
        <dbReference type="SAM" id="MobiDB-lite"/>
    </source>
</evidence>
<proteinExistence type="predicted"/>
<accession>A0A5C4J6Q4</accession>
<dbReference type="RefSeq" id="WP_138647734.1">
    <property type="nucleotide sequence ID" value="NZ_VCKW01000146.1"/>
</dbReference>
<evidence type="ECO:0000313" key="3">
    <source>
        <dbReference type="Proteomes" id="UP000309174"/>
    </source>
</evidence>
<sequence>MPRSPPASRARRPGELAEHDRARADYAAGLVAVILLATLRAGEAPAGPGPPGRRAAAVHPRKVTRNDRRGA</sequence>
<reference evidence="2 3" key="1">
    <citation type="submission" date="2019-05" db="EMBL/GenBank/DDBJ databases">
        <title>Draft genome sequence of Actinomadura sp. 14C53.</title>
        <authorList>
            <person name="Saricaoglu S."/>
            <person name="Isik K."/>
        </authorList>
    </citation>
    <scope>NUCLEOTIDE SEQUENCE [LARGE SCALE GENOMIC DNA]</scope>
    <source>
        <strain evidence="2 3">14C53</strain>
    </source>
</reference>
<comment type="caution">
    <text evidence="2">The sequence shown here is derived from an EMBL/GenBank/DDBJ whole genome shotgun (WGS) entry which is preliminary data.</text>
</comment>
<name>A0A5C4J6Q4_9ACTN</name>
<feature type="compositionally biased region" description="Low complexity" evidence="1">
    <location>
        <begin position="42"/>
        <end position="57"/>
    </location>
</feature>
<organism evidence="2 3">
    <name type="scientific">Actinomadura soli</name>
    <dbReference type="NCBI Taxonomy" id="2508997"/>
    <lineage>
        <taxon>Bacteria</taxon>
        <taxon>Bacillati</taxon>
        <taxon>Actinomycetota</taxon>
        <taxon>Actinomycetes</taxon>
        <taxon>Streptosporangiales</taxon>
        <taxon>Thermomonosporaceae</taxon>
        <taxon>Actinomadura</taxon>
    </lineage>
</organism>
<feature type="region of interest" description="Disordered" evidence="1">
    <location>
        <begin position="42"/>
        <end position="71"/>
    </location>
</feature>
<evidence type="ECO:0000313" key="2">
    <source>
        <dbReference type="EMBL" id="TMQ93465.1"/>
    </source>
</evidence>